<dbReference type="Pfam" id="PF00999">
    <property type="entry name" value="Na_H_Exchanger"/>
    <property type="match status" value="1"/>
</dbReference>
<feature type="transmembrane region" description="Helical" evidence="7">
    <location>
        <begin position="298"/>
        <end position="318"/>
    </location>
</feature>
<evidence type="ECO:0000259" key="8">
    <source>
        <dbReference type="Pfam" id="PF00999"/>
    </source>
</evidence>
<feature type="domain" description="Cation/H+ exchanger transmembrane" evidence="8">
    <location>
        <begin position="23"/>
        <end position="404"/>
    </location>
</feature>
<feature type="transmembrane region" description="Helical" evidence="7">
    <location>
        <begin position="178"/>
        <end position="201"/>
    </location>
</feature>
<feature type="transmembrane region" description="Helical" evidence="7">
    <location>
        <begin position="207"/>
        <end position="229"/>
    </location>
</feature>
<evidence type="ECO:0000256" key="3">
    <source>
        <dbReference type="ARBA" id="ARBA00022692"/>
    </source>
</evidence>
<keyword evidence="6 7" id="KW-0472">Membrane</keyword>
<feature type="transmembrane region" description="Helical" evidence="7">
    <location>
        <begin position="241"/>
        <end position="260"/>
    </location>
</feature>
<feature type="transmembrane region" description="Helical" evidence="7">
    <location>
        <begin position="40"/>
        <end position="58"/>
    </location>
</feature>
<feature type="transmembrane region" description="Helical" evidence="7">
    <location>
        <begin position="108"/>
        <end position="130"/>
    </location>
</feature>
<feature type="transmembrane region" description="Helical" evidence="7">
    <location>
        <begin position="6"/>
        <end position="28"/>
    </location>
</feature>
<keyword evidence="4 7" id="KW-1133">Transmembrane helix</keyword>
<feature type="transmembrane region" description="Helical" evidence="7">
    <location>
        <begin position="369"/>
        <end position="395"/>
    </location>
</feature>
<dbReference type="Proteomes" id="UP000217446">
    <property type="component" value="Unassembled WGS sequence"/>
</dbReference>
<keyword evidence="3 7" id="KW-0812">Transmembrane</keyword>
<dbReference type="InterPro" id="IPR050794">
    <property type="entry name" value="CPA2_transporter"/>
</dbReference>
<sequence>MITLPHSLAQAAHVAAVLVVVLLLALAGRAAARRLRQPEVIGEITVGLLAGPTVLHLLGPGTFDVLLPGPVLEILKSVAKAGLVLFLVGIAHRLALPASGPDRRAGGWVAAGALFPPLLAGVLLAWYVVAGGDAAVRGDAPLPAFVLMVAVTLSITAVPVMARILADRGMSTSAAGRLALSAAVVIDAVGWLLCMLAVSLGSGSFAGFVRSLSALAVAGLCALTVRYALRTPAAHRLFVQRPRTAAVLLGAVALTVALGVEHLGMTAILPAALVGLAIPAGAGTAWERPVRTLTRAGNALVPAFFVSTGITVLAHGFARVSWGLLAATVLLACAGKGGGGYLGARLGGRPHRTALEIAVLMNARGLTELIVLQAGLAAGVLTAPLVLALTVMALVTTAATGPLLGLLHRAGTEPALAPKALATEGSPR</sequence>
<protein>
    <submittedName>
        <fullName evidence="9">Cation/H(+) antiporter</fullName>
    </submittedName>
</protein>
<evidence type="ECO:0000313" key="9">
    <source>
        <dbReference type="EMBL" id="GAX51790.1"/>
    </source>
</evidence>
<evidence type="ECO:0000256" key="6">
    <source>
        <dbReference type="ARBA" id="ARBA00023136"/>
    </source>
</evidence>
<reference evidence="10" key="1">
    <citation type="submission" date="2017-05" db="EMBL/GenBank/DDBJ databases">
        <title>Streptomyces olivochromogenes NBRC 3561 whole genome shotgun sequence.</title>
        <authorList>
            <person name="Dohra H."/>
            <person name="Kodani S."/>
        </authorList>
    </citation>
    <scope>NUCLEOTIDE SEQUENCE [LARGE SCALE GENOMIC DNA]</scope>
    <source>
        <strain evidence="10">NBRC 3561</strain>
    </source>
</reference>
<dbReference type="GO" id="GO:1902600">
    <property type="term" value="P:proton transmembrane transport"/>
    <property type="evidence" value="ECO:0007669"/>
    <property type="project" value="InterPro"/>
</dbReference>
<evidence type="ECO:0000256" key="5">
    <source>
        <dbReference type="ARBA" id="ARBA00023065"/>
    </source>
</evidence>
<dbReference type="InterPro" id="IPR006153">
    <property type="entry name" value="Cation/H_exchanger_TM"/>
</dbReference>
<name>A0A250VCR2_STROL</name>
<dbReference type="PANTHER" id="PTHR32468">
    <property type="entry name" value="CATION/H + ANTIPORTER"/>
    <property type="match status" value="1"/>
</dbReference>
<organism evidence="9 10">
    <name type="scientific">Streptomyces olivochromogenes</name>
    <dbReference type="NCBI Taxonomy" id="1963"/>
    <lineage>
        <taxon>Bacteria</taxon>
        <taxon>Bacillati</taxon>
        <taxon>Actinomycetota</taxon>
        <taxon>Actinomycetes</taxon>
        <taxon>Kitasatosporales</taxon>
        <taxon>Streptomycetaceae</taxon>
        <taxon>Streptomyces</taxon>
    </lineage>
</organism>
<keyword evidence="5" id="KW-0406">Ion transport</keyword>
<evidence type="ECO:0000256" key="1">
    <source>
        <dbReference type="ARBA" id="ARBA00004141"/>
    </source>
</evidence>
<dbReference type="AlphaFoldDB" id="A0A250VCR2"/>
<evidence type="ECO:0000313" key="10">
    <source>
        <dbReference type="Proteomes" id="UP000217446"/>
    </source>
</evidence>
<evidence type="ECO:0000256" key="4">
    <source>
        <dbReference type="ARBA" id="ARBA00022989"/>
    </source>
</evidence>
<feature type="transmembrane region" description="Helical" evidence="7">
    <location>
        <begin position="266"/>
        <end position="286"/>
    </location>
</feature>
<evidence type="ECO:0000256" key="7">
    <source>
        <dbReference type="SAM" id="Phobius"/>
    </source>
</evidence>
<comment type="subcellular location">
    <subcellularLocation>
        <location evidence="1">Membrane</location>
        <topology evidence="1">Multi-pass membrane protein</topology>
    </subcellularLocation>
</comment>
<evidence type="ECO:0000256" key="2">
    <source>
        <dbReference type="ARBA" id="ARBA00022448"/>
    </source>
</evidence>
<gene>
    <name evidence="9" type="ORF">SO3561_03297</name>
</gene>
<keyword evidence="10" id="KW-1185">Reference proteome</keyword>
<dbReference type="GO" id="GO:0016020">
    <property type="term" value="C:membrane"/>
    <property type="evidence" value="ECO:0007669"/>
    <property type="project" value="UniProtKB-SubCell"/>
</dbReference>
<dbReference type="STRING" id="1963.AQJ27_20280"/>
<dbReference type="RefSeq" id="WP_159064372.1">
    <property type="nucleotide sequence ID" value="NZ_BDQI01000005.1"/>
</dbReference>
<dbReference type="GO" id="GO:0015297">
    <property type="term" value="F:antiporter activity"/>
    <property type="evidence" value="ECO:0007669"/>
    <property type="project" value="InterPro"/>
</dbReference>
<comment type="caution">
    <text evidence="9">The sequence shown here is derived from an EMBL/GenBank/DDBJ whole genome shotgun (WGS) entry which is preliminary data.</text>
</comment>
<feature type="transmembrane region" description="Helical" evidence="7">
    <location>
        <begin position="78"/>
        <end position="96"/>
    </location>
</feature>
<dbReference type="PANTHER" id="PTHR32468:SF0">
    <property type="entry name" value="K(+)_H(+) ANTIPORTER 1"/>
    <property type="match status" value="1"/>
</dbReference>
<feature type="transmembrane region" description="Helical" evidence="7">
    <location>
        <begin position="142"/>
        <end position="166"/>
    </location>
</feature>
<keyword evidence="2" id="KW-0813">Transport</keyword>
<dbReference type="EMBL" id="BDQI01000005">
    <property type="protein sequence ID" value="GAX51790.1"/>
    <property type="molecule type" value="Genomic_DNA"/>
</dbReference>
<accession>A0A250VCR2</accession>
<dbReference type="Gene3D" id="1.20.1530.20">
    <property type="match status" value="1"/>
</dbReference>
<feature type="transmembrane region" description="Helical" evidence="7">
    <location>
        <begin position="324"/>
        <end position="348"/>
    </location>
</feature>
<proteinExistence type="predicted"/>
<dbReference type="InterPro" id="IPR038770">
    <property type="entry name" value="Na+/solute_symporter_sf"/>
</dbReference>